<accession>A0ABY7SIT1</accession>
<sequence length="272" mass="29433">MSSNSPDLFSDVLADLLAPLAQALVAQGMTLASATEALKQALCNAAIVAEGEGVSDSRISILTGLHRKDVRRLRSHEPVVPGRKTANRMALLIGHWATDPDFQGQDGRPRALPRESADERPAFNDLVRRLRLDMAPGSMLQALIDQGAVFQDEDGLLHLASDALVPEVGAQELVAAYHATLATHMAAATQNLLAQKGARRQFDRVLRYSHLSDASVAELDRLARDEAQSFLTRLNARAHELQQRDAEHGARGRFAAGAYILPTPDAAEKDAE</sequence>
<evidence type="ECO:0008006" key="3">
    <source>
        <dbReference type="Google" id="ProtNLM"/>
    </source>
</evidence>
<protein>
    <recommendedName>
        <fullName evidence="3">DUF222 domain-containing protein</fullName>
    </recommendedName>
</protein>
<name>A0ABY7SIT1_9RHOB</name>
<organism evidence="1 2">
    <name type="scientific">Paracoccus fistulariae</name>
    <dbReference type="NCBI Taxonomy" id="658446"/>
    <lineage>
        <taxon>Bacteria</taxon>
        <taxon>Pseudomonadati</taxon>
        <taxon>Pseudomonadota</taxon>
        <taxon>Alphaproteobacteria</taxon>
        <taxon>Rhodobacterales</taxon>
        <taxon>Paracoccaceae</taxon>
        <taxon>Paracoccus</taxon>
    </lineage>
</organism>
<dbReference type="EMBL" id="CP067136">
    <property type="protein sequence ID" value="WCR06920.1"/>
    <property type="molecule type" value="Genomic_DNA"/>
</dbReference>
<dbReference type="InterPro" id="IPR045445">
    <property type="entry name" value="DUF6502"/>
</dbReference>
<dbReference type="Proteomes" id="UP001219349">
    <property type="component" value="Chromosome"/>
</dbReference>
<dbReference type="RefSeq" id="WP_271883858.1">
    <property type="nucleotide sequence ID" value="NZ_CP067136.1"/>
</dbReference>
<proteinExistence type="predicted"/>
<keyword evidence="2" id="KW-1185">Reference proteome</keyword>
<evidence type="ECO:0000313" key="1">
    <source>
        <dbReference type="EMBL" id="WCR06920.1"/>
    </source>
</evidence>
<evidence type="ECO:0000313" key="2">
    <source>
        <dbReference type="Proteomes" id="UP001219349"/>
    </source>
</evidence>
<dbReference type="Pfam" id="PF20112">
    <property type="entry name" value="DUF6502"/>
    <property type="match status" value="1"/>
</dbReference>
<gene>
    <name evidence="1" type="ORF">JHX87_15835</name>
</gene>
<reference evidence="1 2" key="1">
    <citation type="submission" date="2021-01" db="EMBL/GenBank/DDBJ databases">
        <title>Biogeographic distribution of Paracoccus.</title>
        <authorList>
            <person name="Hollensteiner J."/>
            <person name="Leineberger J."/>
            <person name="Brinkhoff T."/>
            <person name="Daniel R."/>
        </authorList>
    </citation>
    <scope>NUCLEOTIDE SEQUENCE [LARGE SCALE GENOMIC DNA]</scope>
    <source>
        <strain evidence="1 2">KCTC 22803</strain>
    </source>
</reference>